<dbReference type="EC" id="2.7.12.2" evidence="6"/>
<feature type="domain" description="Protein kinase" evidence="10">
    <location>
        <begin position="137"/>
        <end position="403"/>
    </location>
</feature>
<keyword evidence="4 7" id="KW-0067">ATP-binding</keyword>
<evidence type="ECO:0000256" key="8">
    <source>
        <dbReference type="RuleBase" id="RU000304"/>
    </source>
</evidence>
<feature type="compositionally biased region" description="Polar residues" evidence="9">
    <location>
        <begin position="27"/>
        <end position="52"/>
    </location>
</feature>
<dbReference type="GO" id="GO:0000196">
    <property type="term" value="P:cell integrity MAPK cascade"/>
    <property type="evidence" value="ECO:0007669"/>
    <property type="project" value="TreeGrafter"/>
</dbReference>
<dbReference type="InterPro" id="IPR011009">
    <property type="entry name" value="Kinase-like_dom_sf"/>
</dbReference>
<gene>
    <name evidence="11" type="ORF">OGATHE_002518</name>
</gene>
<dbReference type="SMART" id="SM00220">
    <property type="entry name" value="S_TKc"/>
    <property type="match status" value="1"/>
</dbReference>
<evidence type="ECO:0000256" key="9">
    <source>
        <dbReference type="SAM" id="MobiDB-lite"/>
    </source>
</evidence>
<evidence type="ECO:0000256" key="1">
    <source>
        <dbReference type="ARBA" id="ARBA00022679"/>
    </source>
</evidence>
<comment type="similarity">
    <text evidence="5">Belongs to the protein kinase superfamily. STE Ser/Thr protein kinase family. MAP kinase kinase subfamily.</text>
</comment>
<name>A0A9P8T8B3_9ASCO</name>
<keyword evidence="1" id="KW-0808">Transferase</keyword>
<dbReference type="PANTHER" id="PTHR48013">
    <property type="entry name" value="DUAL SPECIFICITY MITOGEN-ACTIVATED PROTEIN KINASE KINASE 5-RELATED"/>
    <property type="match status" value="1"/>
</dbReference>
<dbReference type="FunFam" id="1.10.510.10:FF:000263">
    <property type="entry name" value="MAP kinase skh1/pek1"/>
    <property type="match status" value="1"/>
</dbReference>
<dbReference type="GO" id="GO:0005524">
    <property type="term" value="F:ATP binding"/>
    <property type="evidence" value="ECO:0007669"/>
    <property type="project" value="UniProtKB-UniRule"/>
</dbReference>
<evidence type="ECO:0000256" key="6">
    <source>
        <dbReference type="ARBA" id="ARBA00038999"/>
    </source>
</evidence>
<evidence type="ECO:0000256" key="4">
    <source>
        <dbReference type="ARBA" id="ARBA00022840"/>
    </source>
</evidence>
<keyword evidence="3" id="KW-0418">Kinase</keyword>
<evidence type="ECO:0000256" key="2">
    <source>
        <dbReference type="ARBA" id="ARBA00022741"/>
    </source>
</evidence>
<protein>
    <recommendedName>
        <fullName evidence="6">mitogen-activated protein kinase kinase</fullName>
        <ecNumber evidence="6">2.7.12.2</ecNumber>
    </recommendedName>
</protein>
<feature type="binding site" evidence="7">
    <location>
        <position position="166"/>
    </location>
    <ligand>
        <name>ATP</name>
        <dbReference type="ChEBI" id="CHEBI:30616"/>
    </ligand>
</feature>
<reference evidence="11" key="1">
    <citation type="journal article" date="2021" name="Open Biol.">
        <title>Shared evolutionary footprints suggest mitochondrial oxidative damage underlies multiple complex I losses in fungi.</title>
        <authorList>
            <person name="Schikora-Tamarit M.A."/>
            <person name="Marcet-Houben M."/>
            <person name="Nosek J."/>
            <person name="Gabaldon T."/>
        </authorList>
    </citation>
    <scope>NUCLEOTIDE SEQUENCE</scope>
    <source>
        <strain evidence="11">NCAIM Y.01608</strain>
    </source>
</reference>
<dbReference type="InterPro" id="IPR008271">
    <property type="entry name" value="Ser/Thr_kinase_AS"/>
</dbReference>
<comment type="caution">
    <text evidence="11">The sequence shown here is derived from an EMBL/GenBank/DDBJ whole genome shotgun (WGS) entry which is preliminary data.</text>
</comment>
<dbReference type="Proteomes" id="UP000788993">
    <property type="component" value="Unassembled WGS sequence"/>
</dbReference>
<dbReference type="GO" id="GO:0004708">
    <property type="term" value="F:MAP kinase kinase activity"/>
    <property type="evidence" value="ECO:0007669"/>
    <property type="project" value="UniProtKB-EC"/>
</dbReference>
<dbReference type="Pfam" id="PF00069">
    <property type="entry name" value="Pkinase"/>
    <property type="match status" value="1"/>
</dbReference>
<dbReference type="OrthoDB" id="10252354at2759"/>
<dbReference type="PANTHER" id="PTHR48013:SF6">
    <property type="entry name" value="MAP KINASE KINASE MKK1_SSP32-RELATED"/>
    <property type="match status" value="1"/>
</dbReference>
<feature type="compositionally biased region" description="Pro residues" evidence="9">
    <location>
        <begin position="1"/>
        <end position="12"/>
    </location>
</feature>
<reference evidence="11" key="2">
    <citation type="submission" date="2021-01" db="EMBL/GenBank/DDBJ databases">
        <authorList>
            <person name="Schikora-Tamarit M.A."/>
        </authorList>
    </citation>
    <scope>NUCLEOTIDE SEQUENCE</scope>
    <source>
        <strain evidence="11">NCAIM Y.01608</strain>
    </source>
</reference>
<dbReference type="Gene3D" id="1.10.510.10">
    <property type="entry name" value="Transferase(Phosphotransferase) domain 1"/>
    <property type="match status" value="1"/>
</dbReference>
<evidence type="ECO:0000256" key="5">
    <source>
        <dbReference type="ARBA" id="ARBA00038035"/>
    </source>
</evidence>
<dbReference type="GO" id="GO:0060237">
    <property type="term" value="P:regulation of fungal-type cell wall organization"/>
    <property type="evidence" value="ECO:0007669"/>
    <property type="project" value="TreeGrafter"/>
</dbReference>
<proteinExistence type="inferred from homology"/>
<keyword evidence="8" id="KW-0723">Serine/threonine-protein kinase</keyword>
<dbReference type="SUPFAM" id="SSF56112">
    <property type="entry name" value="Protein kinase-like (PK-like)"/>
    <property type="match status" value="1"/>
</dbReference>
<feature type="region of interest" description="Disordered" evidence="9">
    <location>
        <begin position="1"/>
        <end position="55"/>
    </location>
</feature>
<sequence length="423" mass="47837">MTAPPLLRPPGSNPKNASRRQKLPSLKISTPSGRNQTSRLQDGDNAQSTNEFDATDPVIVRQYEVVTSDNIVRHSSDSMTDSNPSIVSNKSTDTLITELSNLNLTSKDTDPNAKLMKGSLEDLDEEDWRRLAELNQIRTLEVLGEGNGGSVKKCELVTTQQVFALKTITVDPSPSFQKQIVRELNYNKKFQSDYIVKYYGTFINSADASICICMEYMGGRSLDAIYKQFKKKDMRIGEKALGKMAESVLRGLSYLNQQKVMHRDIKPQNILLDSKGNVKLCDFGVSGEVVNSLATTFTGTSFYMAPERIRNEPYTITCDVWSLGLTLLEGAMGMFPFATKDPNLQISPIELLLIILEFEPELNDEPEENITWSASFKDFIKVCLTKENRKRPSPRQMLEHPWMRGQMTKKVRMDKLVQFCWED</sequence>
<evidence type="ECO:0000259" key="10">
    <source>
        <dbReference type="PROSITE" id="PS50011"/>
    </source>
</evidence>
<keyword evidence="12" id="KW-1185">Reference proteome</keyword>
<evidence type="ECO:0000313" key="12">
    <source>
        <dbReference type="Proteomes" id="UP000788993"/>
    </source>
</evidence>
<dbReference type="GO" id="GO:0030447">
    <property type="term" value="P:filamentous growth"/>
    <property type="evidence" value="ECO:0007669"/>
    <property type="project" value="UniProtKB-ARBA"/>
</dbReference>
<dbReference type="Gene3D" id="3.30.200.20">
    <property type="entry name" value="Phosphorylase Kinase, domain 1"/>
    <property type="match status" value="1"/>
</dbReference>
<evidence type="ECO:0000313" key="11">
    <source>
        <dbReference type="EMBL" id="KAH3669706.1"/>
    </source>
</evidence>
<evidence type="ECO:0000256" key="7">
    <source>
        <dbReference type="PROSITE-ProRule" id="PRU10141"/>
    </source>
</evidence>
<dbReference type="GO" id="GO:0004674">
    <property type="term" value="F:protein serine/threonine kinase activity"/>
    <property type="evidence" value="ECO:0007669"/>
    <property type="project" value="UniProtKB-KW"/>
</dbReference>
<dbReference type="PROSITE" id="PS50011">
    <property type="entry name" value="PROTEIN_KINASE_DOM"/>
    <property type="match status" value="1"/>
</dbReference>
<dbReference type="PROSITE" id="PS00107">
    <property type="entry name" value="PROTEIN_KINASE_ATP"/>
    <property type="match status" value="1"/>
</dbReference>
<dbReference type="InterPro" id="IPR017441">
    <property type="entry name" value="Protein_kinase_ATP_BS"/>
</dbReference>
<accession>A0A9P8T8B3</accession>
<dbReference type="InterPro" id="IPR000719">
    <property type="entry name" value="Prot_kinase_dom"/>
</dbReference>
<dbReference type="AlphaFoldDB" id="A0A9P8T8B3"/>
<evidence type="ECO:0000256" key="3">
    <source>
        <dbReference type="ARBA" id="ARBA00022777"/>
    </source>
</evidence>
<dbReference type="EMBL" id="JAEUBD010000983">
    <property type="protein sequence ID" value="KAH3669706.1"/>
    <property type="molecule type" value="Genomic_DNA"/>
</dbReference>
<organism evidence="11 12">
    <name type="scientific">Ogataea polymorpha</name>
    <dbReference type="NCBI Taxonomy" id="460523"/>
    <lineage>
        <taxon>Eukaryota</taxon>
        <taxon>Fungi</taxon>
        <taxon>Dikarya</taxon>
        <taxon>Ascomycota</taxon>
        <taxon>Saccharomycotina</taxon>
        <taxon>Pichiomycetes</taxon>
        <taxon>Pichiales</taxon>
        <taxon>Pichiaceae</taxon>
        <taxon>Ogataea</taxon>
    </lineage>
</organism>
<keyword evidence="2 7" id="KW-0547">Nucleotide-binding</keyword>
<dbReference type="PROSITE" id="PS00108">
    <property type="entry name" value="PROTEIN_KINASE_ST"/>
    <property type="match status" value="1"/>
</dbReference>